<dbReference type="NCBIfam" id="TIGR01460">
    <property type="entry name" value="HAD-SF-IIA"/>
    <property type="match status" value="1"/>
</dbReference>
<name>A0ABV7DZ04_9RHOB</name>
<organism evidence="1 2">
    <name type="scientific">Tabrizicola soli</name>
    <dbReference type="NCBI Taxonomy" id="2185115"/>
    <lineage>
        <taxon>Bacteria</taxon>
        <taxon>Pseudomonadati</taxon>
        <taxon>Pseudomonadota</taxon>
        <taxon>Alphaproteobacteria</taxon>
        <taxon>Rhodobacterales</taxon>
        <taxon>Paracoccaceae</taxon>
        <taxon>Tabrizicola</taxon>
    </lineage>
</organism>
<dbReference type="EMBL" id="JBHRSM010000052">
    <property type="protein sequence ID" value="MFC3088352.1"/>
    <property type="molecule type" value="Genomic_DNA"/>
</dbReference>
<dbReference type="Gene3D" id="3.40.50.1000">
    <property type="entry name" value="HAD superfamily/HAD-like"/>
    <property type="match status" value="2"/>
</dbReference>
<dbReference type="PANTHER" id="PTHR19288">
    <property type="entry name" value="4-NITROPHENYLPHOSPHATASE-RELATED"/>
    <property type="match status" value="1"/>
</dbReference>
<dbReference type="RefSeq" id="WP_197646146.1">
    <property type="nucleotide sequence ID" value="NZ_JAEACP010000017.1"/>
</dbReference>
<dbReference type="PANTHER" id="PTHR19288:SF90">
    <property type="entry name" value="OS08G0542600 PROTEIN"/>
    <property type="match status" value="1"/>
</dbReference>
<sequence length="296" mass="31478">MTEIIRSLADLSGRYDALFCDLWGCLHNGHAAFPAAVAALQGFRAAGGKVVLLTNSPRPKASVIAQIDAMGVPRDCWDEVATSGDAAQMGMLSGAVGRRVHHIGAPKDESFFNDFAPDLAAFAATQPPITRVPLKEAEGIVCTGLFDDHTETPEDYRAALLLAKTMGLTMLCANPDIVVDLGDKRLWCAGALAEMYEKMGGGTLYFGKPHPPIYDLARRRLTEAGGRPDPQILCIGDGIATDVQGGIAEGLDTLFITGGLEAERFGPDVEAPEAGLLLDWLAGRELSPSYAIGRLR</sequence>
<dbReference type="GO" id="GO:0016787">
    <property type="term" value="F:hydrolase activity"/>
    <property type="evidence" value="ECO:0007669"/>
    <property type="project" value="UniProtKB-KW"/>
</dbReference>
<dbReference type="SUPFAM" id="SSF56784">
    <property type="entry name" value="HAD-like"/>
    <property type="match status" value="1"/>
</dbReference>
<proteinExistence type="predicted"/>
<dbReference type="Proteomes" id="UP001595445">
    <property type="component" value="Unassembled WGS sequence"/>
</dbReference>
<dbReference type="CDD" id="cd07525">
    <property type="entry name" value="HAD_like"/>
    <property type="match status" value="1"/>
</dbReference>
<dbReference type="Pfam" id="PF13344">
    <property type="entry name" value="Hydrolase_6"/>
    <property type="match status" value="1"/>
</dbReference>
<keyword evidence="2" id="KW-1185">Reference proteome</keyword>
<gene>
    <name evidence="1" type="ORF">ACFOD6_20115</name>
</gene>
<accession>A0ABV7DZ04</accession>
<protein>
    <submittedName>
        <fullName evidence="1">TIGR01459 family HAD-type hydrolase</fullName>
    </submittedName>
</protein>
<dbReference type="Pfam" id="PF13242">
    <property type="entry name" value="Hydrolase_like"/>
    <property type="match status" value="1"/>
</dbReference>
<dbReference type="InterPro" id="IPR006357">
    <property type="entry name" value="HAD-SF_hydro_IIA"/>
</dbReference>
<evidence type="ECO:0000313" key="2">
    <source>
        <dbReference type="Proteomes" id="UP001595445"/>
    </source>
</evidence>
<dbReference type="InterPro" id="IPR036412">
    <property type="entry name" value="HAD-like_sf"/>
</dbReference>
<comment type="caution">
    <text evidence="1">The sequence shown here is derived from an EMBL/GenBank/DDBJ whole genome shotgun (WGS) entry which is preliminary data.</text>
</comment>
<dbReference type="NCBIfam" id="TIGR01459">
    <property type="entry name" value="HAD-SF-IIA-hyp4"/>
    <property type="match status" value="1"/>
</dbReference>
<dbReference type="InterPro" id="IPR006356">
    <property type="entry name" value="HAD-SF_hydro_IIA_hyp3"/>
</dbReference>
<keyword evidence="1" id="KW-0378">Hydrolase</keyword>
<dbReference type="InterPro" id="IPR023214">
    <property type="entry name" value="HAD_sf"/>
</dbReference>
<evidence type="ECO:0000313" key="1">
    <source>
        <dbReference type="EMBL" id="MFC3088352.1"/>
    </source>
</evidence>
<reference evidence="2" key="1">
    <citation type="journal article" date="2019" name="Int. J. Syst. Evol. Microbiol.">
        <title>The Global Catalogue of Microorganisms (GCM) 10K type strain sequencing project: providing services to taxonomists for standard genome sequencing and annotation.</title>
        <authorList>
            <consortium name="The Broad Institute Genomics Platform"/>
            <consortium name="The Broad Institute Genome Sequencing Center for Infectious Disease"/>
            <person name="Wu L."/>
            <person name="Ma J."/>
        </authorList>
    </citation>
    <scope>NUCLEOTIDE SEQUENCE [LARGE SCALE GENOMIC DNA]</scope>
    <source>
        <strain evidence="2">KCTC 62102</strain>
    </source>
</reference>